<dbReference type="Proteomes" id="UP001230051">
    <property type="component" value="Unassembled WGS sequence"/>
</dbReference>
<dbReference type="InterPro" id="IPR013783">
    <property type="entry name" value="Ig-like_fold"/>
</dbReference>
<dbReference type="PANTHER" id="PTHR46500">
    <property type="entry name" value="CILIA- AND FLAGELLA-ASSOCIATED PROTEIN 221"/>
    <property type="match status" value="1"/>
</dbReference>
<sequence>MEVVQPDLQFSKTFKKKTPLPLGQLVEEFRKGKEVPNHLLETKIYAKLQKNSAIEAEPAVLHFGGFELGKSYQQVLNLVNISSDVINIHILPTQTKYFQIKYSKKYRLVPGLSYAVTVQFCPDEWRYFYDSIRVHCKDDTLLIPIHAYPVINDLDFPSHINLSCVPLGQSKTHVIPLSCSCPIDFEFEICSIQPHKAFTIEPLSGIIPANGQIDVVVTFTPFEYGTAQTTMQLVISQFNSKPYVCTFTGTSSPCLALRTKNKDEETKDALLKQQLDPRKISLVHLSRAKRKLKPVQSTEKTMEIVYQNPKLPVDLSNHSSVAKVLIEQPGKLRAKDMKEALSHAGDGLKTRQMKEASFEQRVRLDVLEERANQLRWQVHLGKDPISTPLKKQILVDRELSQHEYKVKRGDPFIDKELQRTQSRVSFRRVLRTAGQFPTAIPKFDVYSNNPWEVRHRALSHFQQAARKILIRCRMNNRLLSLNDLVQSIKRQTSKTPVAEDSFSSMDFPAVGVKDKPFLMKLSLENLLPFSFPIYTPPNQTDELAPHALGPVPVKPTEVTFKPVVPFYNLKVPQHFKLMGYQTESALDASTSYVPQTLSRPLRSGAEDELIPAATWPSSATQLVDLEEQQVLEWEKTTSAALSLTPPEALLRPPECHPLKIFNPAPGLYAFKQPLSYLETDLEFHLCPVPRYTVIKDAAARANVPNTQKKFLDREEVICSVMVWKKFPSASLAALSLTATLTSSWTPRGSDPFGTDLIPTSVPPTLDGLPEEIKEDVLEAVHESEGVSLTPEMLKAEFPMIESLPTTEQLKDRSAKDESSTCLQSKTPLQTTIYANGPISRDVREQQLEQYLQSQNNKLGAKVQTRLNQLKMVARPGGKDVIHD</sequence>
<comment type="caution">
    <text evidence="2">The sequence shown here is derived from an EMBL/GenBank/DDBJ whole genome shotgun (WGS) entry which is preliminary data.</text>
</comment>
<protein>
    <submittedName>
        <fullName evidence="2">Cilia- and flagella-associated protein 221</fullName>
    </submittedName>
</protein>
<reference evidence="2" key="1">
    <citation type="submission" date="2022-02" db="EMBL/GenBank/DDBJ databases">
        <title>Atlantic sturgeon de novo genome assembly.</title>
        <authorList>
            <person name="Stock M."/>
            <person name="Klopp C."/>
            <person name="Guiguen Y."/>
            <person name="Cabau C."/>
            <person name="Parinello H."/>
            <person name="Santidrian Yebra-Pimentel E."/>
            <person name="Kuhl H."/>
            <person name="Dirks R.P."/>
            <person name="Guessner J."/>
            <person name="Wuertz S."/>
            <person name="Du K."/>
            <person name="Schartl M."/>
        </authorList>
    </citation>
    <scope>NUCLEOTIDE SEQUENCE</scope>
    <source>
        <strain evidence="2">STURGEONOMICS-FGT-2020</strain>
        <tissue evidence="2">Whole blood</tissue>
    </source>
</reference>
<dbReference type="PANTHER" id="PTHR46500:SF1">
    <property type="entry name" value="CILIA- AND FLAGELLA-ASSOCIATED PROTEIN 221"/>
    <property type="match status" value="1"/>
</dbReference>
<dbReference type="Pfam" id="PF22067">
    <property type="entry name" value="Cep192_D3"/>
    <property type="match status" value="1"/>
</dbReference>
<dbReference type="InterPro" id="IPR029676">
    <property type="entry name" value="CFAP221"/>
</dbReference>
<dbReference type="GO" id="GO:0044458">
    <property type="term" value="P:motile cilium assembly"/>
    <property type="evidence" value="ECO:0007669"/>
    <property type="project" value="TreeGrafter"/>
</dbReference>
<dbReference type="AlphaFoldDB" id="A0AAD8DBH5"/>
<dbReference type="InterPro" id="IPR054089">
    <property type="entry name" value="Cep192-like_D3"/>
</dbReference>
<keyword evidence="2" id="KW-0966">Cell projection</keyword>
<keyword evidence="3" id="KW-1185">Reference proteome</keyword>
<dbReference type="Pfam" id="PF24771">
    <property type="entry name" value="Ig_CFAP74_1st"/>
    <property type="match status" value="1"/>
</dbReference>
<feature type="domain" description="Cep192-like" evidence="1">
    <location>
        <begin position="159"/>
        <end position="249"/>
    </location>
</feature>
<evidence type="ECO:0000259" key="1">
    <source>
        <dbReference type="Pfam" id="PF22067"/>
    </source>
</evidence>
<name>A0AAD8DBH5_ACIOX</name>
<gene>
    <name evidence="2" type="primary">CFAP221</name>
    <name evidence="2" type="ORF">AOXY_G12527</name>
</gene>
<dbReference type="GO" id="GO:0003341">
    <property type="term" value="P:cilium movement"/>
    <property type="evidence" value="ECO:0007669"/>
    <property type="project" value="InterPro"/>
</dbReference>
<dbReference type="Gene3D" id="2.60.40.10">
    <property type="entry name" value="Immunoglobulins"/>
    <property type="match status" value="2"/>
</dbReference>
<keyword evidence="2" id="KW-0282">Flagellum</keyword>
<evidence type="ECO:0000313" key="2">
    <source>
        <dbReference type="EMBL" id="KAK1166011.1"/>
    </source>
</evidence>
<keyword evidence="2" id="KW-0969">Cilium</keyword>
<dbReference type="EMBL" id="JAGXEW010000011">
    <property type="protein sequence ID" value="KAK1166011.1"/>
    <property type="molecule type" value="Genomic_DNA"/>
</dbReference>
<dbReference type="GO" id="GO:0097729">
    <property type="term" value="C:9+2 motile cilium"/>
    <property type="evidence" value="ECO:0007669"/>
    <property type="project" value="TreeGrafter"/>
</dbReference>
<proteinExistence type="predicted"/>
<evidence type="ECO:0000313" key="3">
    <source>
        <dbReference type="Proteomes" id="UP001230051"/>
    </source>
</evidence>
<accession>A0AAD8DBH5</accession>
<organism evidence="2 3">
    <name type="scientific">Acipenser oxyrinchus oxyrinchus</name>
    <dbReference type="NCBI Taxonomy" id="40147"/>
    <lineage>
        <taxon>Eukaryota</taxon>
        <taxon>Metazoa</taxon>
        <taxon>Chordata</taxon>
        <taxon>Craniata</taxon>
        <taxon>Vertebrata</taxon>
        <taxon>Euteleostomi</taxon>
        <taxon>Actinopterygii</taxon>
        <taxon>Chondrostei</taxon>
        <taxon>Acipenseriformes</taxon>
        <taxon>Acipenseridae</taxon>
        <taxon>Acipenser</taxon>
    </lineage>
</organism>